<evidence type="ECO:0000256" key="1">
    <source>
        <dbReference type="ARBA" id="ARBA00022729"/>
    </source>
</evidence>
<protein>
    <submittedName>
        <fullName evidence="6">Calx-beta domain-containing protein</fullName>
    </submittedName>
</protein>
<comment type="caution">
    <text evidence="6">The sequence shown here is derived from an EMBL/GenBank/DDBJ whole genome shotgun (WGS) entry which is preliminary data.</text>
</comment>
<dbReference type="Proteomes" id="UP001253545">
    <property type="component" value="Unassembled WGS sequence"/>
</dbReference>
<dbReference type="SUPFAM" id="SSF141072">
    <property type="entry name" value="CalX-like"/>
    <property type="match status" value="1"/>
</dbReference>
<sequence length="2166" mass="231843">MCKLLCITLVIILSACSSGDDDSAPSNPPQPPPEPQITISGKVQKGEFNDLQVDVYPIDENGQFGAPLSAQINGSEYSFESLPNQIVNVRAHGTYVDEISGEERIVPVSQPLQSIFEINAESQNTPHNVNILTTITTQLWRQNEGQNNSAASNVISDYEAQQSNLAQGLGFAPEQDFAQLDITNVESTDDPSFTLLMLGGALLQQDPNGQNLPIALTNVLDLIETGVPLQETLDVFNGIDVGAVYNAIQDANIIADLPELTISDGSIFLCEPLCNIVVDLSPSVTINNMYVYEGQGKAYVRLTRTGNSFSDLTVNISVSDMSAELNKDFASIETSITFRGVNRSVDIEIDPIIDNITEGDEQLTITLSLPEGSNYALRRTSATVTIKDGMPASASLPEQLALTSSGCFVAIGLPTELLQNNSELACASSIDQGLAINPANSDSANESKEALQFLAMVDADCSDNACNGGQLWPFDVVLEAVDTLNNTVADSERLGQLLYDINQVAANDEDVISQSRFARVTADIINNFIGTATANNHALRLRLVAPNNITANLNPENIDLPKLAPAGDIRFGETDFELLAGAILTDGDTCPNEGDVRINGTYQQRTTIEGVELVSDYSGEVCAAYVQSADGGNWQVTESDIDITGEDAVLPEGAYFFAEVSNSAGQSQRITSALPLVILGSVAVTPEFTLDAFITSDDLPFGFRINGARLTENGLLVSYDRTTLLEQTSFEASDPRIQNTESNTNIYSNVSPGELMISNFGLSGTLNIANGSAKTAWPRGDINWQSFSIELIDGQLQDHNVQIDFSMEQSLDCTSVACSQGNKQIHEVSGVLHVDAQGTGIGDTQYSTTSSLSWGAFAANNGDTANAWELLSALEQNAEAIVVLPGFIQRYLPNTAENAADGLIAHRRQSAFIHNTFGPESDEFKLGNFFATGINIGPELYVDGSGQPQTLEGASLAGLDFALKNGPSQTSLQSVTSHEATKFVIQNAGVSGVINADPSAMPSAFNASGFSIDLDRFALRTQSNTNDSFNWIDGSLRLEGDAKIGMAFNNLALSCDGSLSDAQMLTEACGEQCRLDSWRADINIFNFGFSDASGEALACSSEQANLSLEHDISFKALDKNIAMRTRWNTQGQLQNSSANGQTQYRLDSRDTKAGYPIIVDSVALKAPIDLTEPEIIRYGTLEMSADIGVPFWLALESDLRLANTTSFGNTVAEATVVVPRATFDTASYQALEASLNFELQAQILEDEQFDFDARYEWGRTGFGFQLPVFYDVALANQEVSFLGRRQEIDLFVLDAGAGIDFIQPDRTKLSFGASADFAALKKVRFQVDLTNTDGLAKIDELLVQAKIVQEPIITPTFENIANAVSFVNDIAGRGLDPIMEKLLLDAVTNVGIAAIPAMPNQRDPFDTLADTMAEIKNFPNHLIAQTDQVVFDPINHLLDEQETFLRAELLSIVQDVEALDPGEQLQAPLQQKIEEVGNLIALAENQINSVFNPVDEVLTNISTQVTQIDESVEQVQAARNEVEAIFNEVTSVVATQCGIQGSVIGSESAGYLQAAFQQLNDIKGLVELLSNSDALGVLADLVVDDPMVKETINDTQDTLREGATALLTKVAEAEVALRDSLCQPGLASLTDQVRTLLQQIDSNIAQMDQLIMRVDNDIRIVQADVKNLKAVISEPLGDIQALVNDIERQINDRAANVNGTAIIEAINESLADIPQSEITTLVARQASDTDVFNVSFDFVREKLVVIRTTLVEQLKQETDGLFPYGDVSADQLRRQLVNLVMASEPVSALREELNTNLVEIIRQANSQVLVITDQANAIVQEALAKVENEANKVLEDATAPIRDIPLDSGKLDGFAVIAGNELERAHVGAEWTMSSSDESEPGNTFGAALDAVSWAANGKAEGCSAPGAESNLDVTISALGIPAKIGQSEITIKKVYLGFTLGSGEDGFAFKPIGVNGGISTTGNIGFTEFVIYDPAFAAGIGLQEVYLGAAAGAVFSDIQAEVAFLVGKTCNQDVLLELDPKVAQYIPIPETGFTGAYVRGAASVPVYTNGCPLTIGVAADIGAWILKGPPVTLGGLVGGGAYGKVGCVGALRGQIRALGQVNTDGDITFVGEGFGIAGLGLCEPAGWTSVERSRQDTFCGTADAIFTAGYIDGWSVFNLSVSAIH</sequence>
<keyword evidence="7" id="KW-1185">Reference proteome</keyword>
<feature type="domain" description="Calx-beta" evidence="5">
    <location>
        <begin position="275"/>
        <end position="368"/>
    </location>
</feature>
<keyword evidence="3" id="KW-0106">Calcium</keyword>
<dbReference type="InterPro" id="IPR003644">
    <property type="entry name" value="Calx_beta"/>
</dbReference>
<keyword evidence="1 4" id="KW-0732">Signal</keyword>
<evidence type="ECO:0000259" key="5">
    <source>
        <dbReference type="SMART" id="SM00237"/>
    </source>
</evidence>
<proteinExistence type="predicted"/>
<reference evidence="6 7" key="1">
    <citation type="submission" date="2023-09" db="EMBL/GenBank/DDBJ databases">
        <authorList>
            <person name="Rey-Velasco X."/>
        </authorList>
    </citation>
    <scope>NUCLEOTIDE SEQUENCE [LARGE SCALE GENOMIC DNA]</scope>
    <source>
        <strain evidence="6 7">P117</strain>
    </source>
</reference>
<dbReference type="Gene3D" id="2.60.40.2030">
    <property type="match status" value="1"/>
</dbReference>
<dbReference type="EMBL" id="JAVRHX010000004">
    <property type="protein sequence ID" value="MDT0595931.1"/>
    <property type="molecule type" value="Genomic_DNA"/>
</dbReference>
<name>A0ABU2ZUI6_9ALTE</name>
<gene>
    <name evidence="6" type="ORF">RM552_13835</name>
</gene>
<dbReference type="InterPro" id="IPR038081">
    <property type="entry name" value="CalX-like_sf"/>
</dbReference>
<dbReference type="RefSeq" id="WP_311369449.1">
    <property type="nucleotide sequence ID" value="NZ_JAVRHX010000004.1"/>
</dbReference>
<evidence type="ECO:0000256" key="2">
    <source>
        <dbReference type="ARBA" id="ARBA00022737"/>
    </source>
</evidence>
<evidence type="ECO:0000256" key="4">
    <source>
        <dbReference type="SAM" id="SignalP"/>
    </source>
</evidence>
<feature type="signal peptide" evidence="4">
    <location>
        <begin position="1"/>
        <end position="19"/>
    </location>
</feature>
<dbReference type="Pfam" id="PF03160">
    <property type="entry name" value="Calx-beta"/>
    <property type="match status" value="1"/>
</dbReference>
<evidence type="ECO:0000256" key="3">
    <source>
        <dbReference type="ARBA" id="ARBA00022837"/>
    </source>
</evidence>
<accession>A0ABU2ZUI6</accession>
<evidence type="ECO:0000313" key="7">
    <source>
        <dbReference type="Proteomes" id="UP001253545"/>
    </source>
</evidence>
<keyword evidence="2" id="KW-0677">Repeat</keyword>
<evidence type="ECO:0000313" key="6">
    <source>
        <dbReference type="EMBL" id="MDT0595931.1"/>
    </source>
</evidence>
<organism evidence="6 7">
    <name type="scientific">Glaciecola petra</name>
    <dbReference type="NCBI Taxonomy" id="3075602"/>
    <lineage>
        <taxon>Bacteria</taxon>
        <taxon>Pseudomonadati</taxon>
        <taxon>Pseudomonadota</taxon>
        <taxon>Gammaproteobacteria</taxon>
        <taxon>Alteromonadales</taxon>
        <taxon>Alteromonadaceae</taxon>
        <taxon>Glaciecola</taxon>
    </lineage>
</organism>
<dbReference type="PROSITE" id="PS51257">
    <property type="entry name" value="PROKAR_LIPOPROTEIN"/>
    <property type="match status" value="1"/>
</dbReference>
<feature type="chain" id="PRO_5046746366" evidence="4">
    <location>
        <begin position="20"/>
        <end position="2166"/>
    </location>
</feature>
<dbReference type="SMART" id="SM00237">
    <property type="entry name" value="Calx_beta"/>
    <property type="match status" value="1"/>
</dbReference>